<protein>
    <recommendedName>
        <fullName evidence="1">Transposase IS701-like DDE domain-containing protein</fullName>
    </recommendedName>
</protein>
<dbReference type="PANTHER" id="PTHR33627:SF1">
    <property type="entry name" value="TRANSPOSASE"/>
    <property type="match status" value="1"/>
</dbReference>
<dbReference type="Pfam" id="PF13546">
    <property type="entry name" value="DDE_5"/>
    <property type="match status" value="1"/>
</dbReference>
<evidence type="ECO:0000259" key="1">
    <source>
        <dbReference type="Pfam" id="PF13546"/>
    </source>
</evidence>
<dbReference type="InterPro" id="IPR038721">
    <property type="entry name" value="IS701-like_DDE_dom"/>
</dbReference>
<accession>A0A0F8YGT8</accession>
<dbReference type="InterPro" id="IPR039365">
    <property type="entry name" value="IS701-like"/>
</dbReference>
<comment type="caution">
    <text evidence="2">The sequence shown here is derived from an EMBL/GenBank/DDBJ whole genome shotgun (WGS) entry which is preliminary data.</text>
</comment>
<organism evidence="2">
    <name type="scientific">marine sediment metagenome</name>
    <dbReference type="NCBI Taxonomy" id="412755"/>
    <lineage>
        <taxon>unclassified sequences</taxon>
        <taxon>metagenomes</taxon>
        <taxon>ecological metagenomes</taxon>
    </lineage>
</organism>
<proteinExistence type="predicted"/>
<gene>
    <name evidence="2" type="ORF">LCGC14_3157050</name>
</gene>
<sequence>MDVKRIKSMGRELKTFLAEFDDCFARSESRERLRNYIGGQVSDLPRKSIEPIALAAGIPPRTLQCFLATAQWDEHRIRDRIQWIVARDHTHRQAVGTVDDTGNPKK</sequence>
<dbReference type="PANTHER" id="PTHR33627">
    <property type="entry name" value="TRANSPOSASE"/>
    <property type="match status" value="1"/>
</dbReference>
<feature type="domain" description="Transposase IS701-like DDE" evidence="1">
    <location>
        <begin position="19"/>
        <end position="106"/>
    </location>
</feature>
<dbReference type="EMBL" id="LAZR01069668">
    <property type="protein sequence ID" value="KKK47256.1"/>
    <property type="molecule type" value="Genomic_DNA"/>
</dbReference>
<name>A0A0F8YGT8_9ZZZZ</name>
<evidence type="ECO:0000313" key="2">
    <source>
        <dbReference type="EMBL" id="KKK47256.1"/>
    </source>
</evidence>
<dbReference type="AlphaFoldDB" id="A0A0F8YGT8"/>
<feature type="non-terminal residue" evidence="2">
    <location>
        <position position="106"/>
    </location>
</feature>
<reference evidence="2" key="1">
    <citation type="journal article" date="2015" name="Nature">
        <title>Complex archaea that bridge the gap between prokaryotes and eukaryotes.</title>
        <authorList>
            <person name="Spang A."/>
            <person name="Saw J.H."/>
            <person name="Jorgensen S.L."/>
            <person name="Zaremba-Niedzwiedzka K."/>
            <person name="Martijn J."/>
            <person name="Lind A.E."/>
            <person name="van Eijk R."/>
            <person name="Schleper C."/>
            <person name="Guy L."/>
            <person name="Ettema T.J."/>
        </authorList>
    </citation>
    <scope>NUCLEOTIDE SEQUENCE</scope>
</reference>